<dbReference type="AlphaFoldDB" id="A0A9Q1JXH6"/>
<dbReference type="PANTHER" id="PTHR33240:SF17">
    <property type="entry name" value="EUKARYOTIC PEPTIDE CHAIN RELEASE FACTOR GTP-BINDING SUBUNIT-LIKE"/>
    <property type="match status" value="1"/>
</dbReference>
<feature type="transmembrane region" description="Helical" evidence="2">
    <location>
        <begin position="222"/>
        <end position="248"/>
    </location>
</feature>
<evidence type="ECO:0000313" key="3">
    <source>
        <dbReference type="EMBL" id="KAJ8432685.1"/>
    </source>
</evidence>
<proteinExistence type="predicted"/>
<protein>
    <submittedName>
        <fullName evidence="3">Uncharacterized protein</fullName>
    </submittedName>
</protein>
<keyword evidence="2" id="KW-0472">Membrane</keyword>
<dbReference type="PANTHER" id="PTHR33240">
    <property type="entry name" value="OS08G0508500 PROTEIN"/>
    <property type="match status" value="1"/>
</dbReference>
<organism evidence="3 4">
    <name type="scientific">Carnegiea gigantea</name>
    <dbReference type="NCBI Taxonomy" id="171969"/>
    <lineage>
        <taxon>Eukaryota</taxon>
        <taxon>Viridiplantae</taxon>
        <taxon>Streptophyta</taxon>
        <taxon>Embryophyta</taxon>
        <taxon>Tracheophyta</taxon>
        <taxon>Spermatophyta</taxon>
        <taxon>Magnoliopsida</taxon>
        <taxon>eudicotyledons</taxon>
        <taxon>Gunneridae</taxon>
        <taxon>Pentapetalae</taxon>
        <taxon>Caryophyllales</taxon>
        <taxon>Cactineae</taxon>
        <taxon>Cactaceae</taxon>
        <taxon>Cactoideae</taxon>
        <taxon>Echinocereeae</taxon>
        <taxon>Carnegiea</taxon>
    </lineage>
</organism>
<keyword evidence="4" id="KW-1185">Reference proteome</keyword>
<feature type="region of interest" description="Disordered" evidence="1">
    <location>
        <begin position="27"/>
        <end position="60"/>
    </location>
</feature>
<gene>
    <name evidence="3" type="ORF">Cgig2_034011</name>
</gene>
<keyword evidence="2" id="KW-0812">Transmembrane</keyword>
<dbReference type="EMBL" id="JAKOGI010000592">
    <property type="protein sequence ID" value="KAJ8432685.1"/>
    <property type="molecule type" value="Genomic_DNA"/>
</dbReference>
<evidence type="ECO:0000256" key="2">
    <source>
        <dbReference type="SAM" id="Phobius"/>
    </source>
</evidence>
<feature type="region of interest" description="Disordered" evidence="1">
    <location>
        <begin position="366"/>
        <end position="391"/>
    </location>
</feature>
<dbReference type="OrthoDB" id="2919534at2759"/>
<sequence>MTTMTNTILQQVTAQVKNTIKAVNSARPKPNFDYVPTTRNHDHSAGVDARQHSSSDRRQTRELRHCLNIVRNSFPMHGLVQEIGTNLKASRRILLEKVHSRAPFGSGAYLQSFHTGREVNPTGMIRLPLQFGNKIKARKLEVDFLVVDVPITYNVILGRPTLHKVKADITSYLLQLQLEADDGSVETLQGDQRIARECYLLKGRIGRRIKVGRGSFALDDRVLIVAAIVHNGLVITAFVCGALAIQWGGVFRLAQTVIFGSWRFKFNLLQILARSTSTMAVFNILDVGLKIALLMKIIRGQGLKELLEAFRVVLMVAMTPLPAGAATPFSEPLRPLCLSSASPSSVVDLLLQDNNGRRQPHSFQCLGESLLRNEPTQQGSKREGKGTRKKE</sequence>
<dbReference type="Proteomes" id="UP001153076">
    <property type="component" value="Unassembled WGS sequence"/>
</dbReference>
<comment type="caution">
    <text evidence="3">The sequence shown here is derived from an EMBL/GenBank/DDBJ whole genome shotgun (WGS) entry which is preliminary data.</text>
</comment>
<feature type="compositionally biased region" description="Basic and acidic residues" evidence="1">
    <location>
        <begin position="380"/>
        <end position="391"/>
    </location>
</feature>
<evidence type="ECO:0000313" key="4">
    <source>
        <dbReference type="Proteomes" id="UP001153076"/>
    </source>
</evidence>
<accession>A0A9Q1JXH6</accession>
<evidence type="ECO:0000256" key="1">
    <source>
        <dbReference type="SAM" id="MobiDB-lite"/>
    </source>
</evidence>
<keyword evidence="2" id="KW-1133">Transmembrane helix</keyword>
<feature type="compositionally biased region" description="Basic and acidic residues" evidence="1">
    <location>
        <begin position="39"/>
        <end position="60"/>
    </location>
</feature>
<name>A0A9Q1JXH6_9CARY</name>
<reference evidence="3" key="1">
    <citation type="submission" date="2022-04" db="EMBL/GenBank/DDBJ databases">
        <title>Carnegiea gigantea Genome sequencing and assembly v2.</title>
        <authorList>
            <person name="Copetti D."/>
            <person name="Sanderson M.J."/>
            <person name="Burquez A."/>
            <person name="Wojciechowski M.F."/>
        </authorList>
    </citation>
    <scope>NUCLEOTIDE SEQUENCE</scope>
    <source>
        <strain evidence="3">SGP5-SGP5p</strain>
        <tissue evidence="3">Aerial part</tissue>
    </source>
</reference>